<organism evidence="2 3">
    <name type="scientific">Serratia rubidaea</name>
    <name type="common">Serratia marinorubra</name>
    <dbReference type="NCBI Taxonomy" id="61652"/>
    <lineage>
        <taxon>Bacteria</taxon>
        <taxon>Pseudomonadati</taxon>
        <taxon>Pseudomonadota</taxon>
        <taxon>Gammaproteobacteria</taxon>
        <taxon>Enterobacterales</taxon>
        <taxon>Yersiniaceae</taxon>
        <taxon>Serratia</taxon>
    </lineage>
</organism>
<dbReference type="AlphaFoldDB" id="A0A448SLW2"/>
<name>A0A448SLW2_SERRU</name>
<reference evidence="2 3" key="1">
    <citation type="submission" date="2018-12" db="EMBL/GenBank/DDBJ databases">
        <authorList>
            <consortium name="Pathogen Informatics"/>
        </authorList>
    </citation>
    <scope>NUCLEOTIDE SEQUENCE [LARGE SCALE GENOMIC DNA]</scope>
    <source>
        <strain evidence="2 3">NCTC10036</strain>
    </source>
</reference>
<accession>A0A448SLW2</accession>
<dbReference type="Proteomes" id="UP000281904">
    <property type="component" value="Chromosome"/>
</dbReference>
<feature type="coiled-coil region" evidence="1">
    <location>
        <begin position="62"/>
        <end position="92"/>
    </location>
</feature>
<sequence>MGLDLLIISDNNEISRLEITENLHSEIFSEKTRWSSHKELRKIKDYYKTNVTFTKRNLSNFISDLSEIKRSIEKNKEELQTIIEKLKDKEIKSLRVTGD</sequence>
<dbReference type="EMBL" id="LR134493">
    <property type="protein sequence ID" value="VEI68672.1"/>
    <property type="molecule type" value="Genomic_DNA"/>
</dbReference>
<gene>
    <name evidence="2" type="ORF">NCTC10036_03391</name>
</gene>
<dbReference type="RefSeq" id="WP_126532037.1">
    <property type="nucleotide sequence ID" value="NZ_CBIFXG010000006.1"/>
</dbReference>
<evidence type="ECO:0000313" key="2">
    <source>
        <dbReference type="EMBL" id="VEI68672.1"/>
    </source>
</evidence>
<evidence type="ECO:0000256" key="1">
    <source>
        <dbReference type="SAM" id="Coils"/>
    </source>
</evidence>
<protein>
    <submittedName>
        <fullName evidence="2">Uncharacterized protein</fullName>
    </submittedName>
</protein>
<evidence type="ECO:0000313" key="3">
    <source>
        <dbReference type="Proteomes" id="UP000281904"/>
    </source>
</evidence>
<keyword evidence="1" id="KW-0175">Coiled coil</keyword>
<proteinExistence type="predicted"/>